<organism evidence="1 2">
    <name type="scientific">Acinetobacter tjernbergiae DSM 14971 = CIP 107465</name>
    <dbReference type="NCBI Taxonomy" id="1120928"/>
    <lineage>
        <taxon>Bacteria</taxon>
        <taxon>Pseudomonadati</taxon>
        <taxon>Pseudomonadota</taxon>
        <taxon>Gammaproteobacteria</taxon>
        <taxon>Moraxellales</taxon>
        <taxon>Moraxellaceae</taxon>
        <taxon>Acinetobacter</taxon>
    </lineage>
</organism>
<dbReference type="InterPro" id="IPR011990">
    <property type="entry name" value="TPR-like_helical_dom_sf"/>
</dbReference>
<dbReference type="Gene3D" id="1.25.40.10">
    <property type="entry name" value="Tetratricopeptide repeat domain"/>
    <property type="match status" value="1"/>
</dbReference>
<dbReference type="Pfam" id="PF08238">
    <property type="entry name" value="Sel1"/>
    <property type="match status" value="3"/>
</dbReference>
<reference evidence="1 2" key="1">
    <citation type="submission" date="2013-10" db="EMBL/GenBank/DDBJ databases">
        <title>The Genome Sequence of Acinetobacter tjernbergiae CIP107465.</title>
        <authorList>
            <consortium name="The Broad Institute Genomics Platform"/>
            <consortium name="The Broad Institute Genome Sequencing Center for Infectious Disease"/>
            <person name="Cerqueira G."/>
            <person name="Feldgarden M."/>
            <person name="Courvalin P."/>
            <person name="Grillot-Courvalin C."/>
            <person name="Clermont D."/>
            <person name="Rocha E."/>
            <person name="Yoon E.-J."/>
            <person name="Nemec A."/>
            <person name="Young S.K."/>
            <person name="Zeng Q."/>
            <person name="Gargeya S."/>
            <person name="Fitzgerald M."/>
            <person name="Abouelleil A."/>
            <person name="Alvarado L."/>
            <person name="Berlin A.M."/>
            <person name="Chapman S.B."/>
            <person name="Gainer-Dewar J."/>
            <person name="Goldberg J."/>
            <person name="Gnerre S."/>
            <person name="Griggs A."/>
            <person name="Gujja S."/>
            <person name="Hansen M."/>
            <person name="Howarth C."/>
            <person name="Imamovic A."/>
            <person name="Ireland A."/>
            <person name="Larimer J."/>
            <person name="McCowan C."/>
            <person name="Murphy C."/>
            <person name="Pearson M."/>
            <person name="Poon T.W."/>
            <person name="Priest M."/>
            <person name="Roberts A."/>
            <person name="Saif S."/>
            <person name="Shea T."/>
            <person name="Sykes S."/>
            <person name="Wortman J."/>
            <person name="Nusbaum C."/>
            <person name="Birren B."/>
        </authorList>
    </citation>
    <scope>NUCLEOTIDE SEQUENCE [LARGE SCALE GENOMIC DNA]</scope>
    <source>
        <strain evidence="1 2">CIP 107465</strain>
    </source>
</reference>
<sequence length="104" mass="12164">MEANELVEKAKNIANQDNPDNEQAYKLLLNAYEKGSPEATYAIATWYLHGYYVERDLKLAFLFLKEAAGKSWPDALFDLAFSYEEGIYVKKNRKKLFICIYRRL</sequence>
<dbReference type="STRING" id="202955.GCA_000759995_00564"/>
<evidence type="ECO:0008006" key="3">
    <source>
        <dbReference type="Google" id="ProtNLM"/>
    </source>
</evidence>
<dbReference type="RefSeq" id="WP_018679521.1">
    <property type="nucleotide sequence ID" value="NZ_AYEV01000045.1"/>
</dbReference>
<dbReference type="AlphaFoldDB" id="V2UYA6"/>
<dbReference type="SUPFAM" id="SSF81901">
    <property type="entry name" value="HCP-like"/>
    <property type="match status" value="1"/>
</dbReference>
<evidence type="ECO:0000313" key="1">
    <source>
        <dbReference type="EMBL" id="ESK53606.1"/>
    </source>
</evidence>
<dbReference type="InterPro" id="IPR050767">
    <property type="entry name" value="Sel1_AlgK"/>
</dbReference>
<accession>V2UYA6</accession>
<proteinExistence type="predicted"/>
<dbReference type="InterPro" id="IPR006597">
    <property type="entry name" value="Sel1-like"/>
</dbReference>
<evidence type="ECO:0000313" key="2">
    <source>
        <dbReference type="Proteomes" id="UP000017404"/>
    </source>
</evidence>
<gene>
    <name evidence="1" type="ORF">F990_03281</name>
</gene>
<comment type="caution">
    <text evidence="1">The sequence shown here is derived from an EMBL/GenBank/DDBJ whole genome shotgun (WGS) entry which is preliminary data.</text>
</comment>
<dbReference type="PATRIC" id="fig|1120928.5.peg.3320"/>
<dbReference type="EMBL" id="AYEV01000045">
    <property type="protein sequence ID" value="ESK53606.1"/>
    <property type="molecule type" value="Genomic_DNA"/>
</dbReference>
<dbReference type="PANTHER" id="PTHR11102">
    <property type="entry name" value="SEL-1-LIKE PROTEIN"/>
    <property type="match status" value="1"/>
</dbReference>
<dbReference type="OrthoDB" id="6667397at2"/>
<name>V2UYA6_9GAMM</name>
<dbReference type="SMART" id="SM00671">
    <property type="entry name" value="SEL1"/>
    <property type="match status" value="1"/>
</dbReference>
<keyword evidence="2" id="KW-1185">Reference proteome</keyword>
<dbReference type="PANTHER" id="PTHR11102:SF160">
    <property type="entry name" value="ERAD-ASSOCIATED E3 UBIQUITIN-PROTEIN LIGASE COMPONENT HRD3"/>
    <property type="match status" value="1"/>
</dbReference>
<dbReference type="Proteomes" id="UP000017404">
    <property type="component" value="Unassembled WGS sequence"/>
</dbReference>
<protein>
    <recommendedName>
        <fullName evidence="3">Sel1 repeat protein</fullName>
    </recommendedName>
</protein>